<evidence type="ECO:0000313" key="2">
    <source>
        <dbReference type="Proteomes" id="UP000645217"/>
    </source>
</evidence>
<keyword evidence="2" id="KW-1185">Reference proteome</keyword>
<dbReference type="AlphaFoldDB" id="A0A917VFL1"/>
<proteinExistence type="predicted"/>
<evidence type="ECO:0000313" key="1">
    <source>
        <dbReference type="EMBL" id="GGK73068.1"/>
    </source>
</evidence>
<protein>
    <submittedName>
        <fullName evidence="1">Uncharacterized protein</fullName>
    </submittedName>
</protein>
<reference evidence="1" key="1">
    <citation type="journal article" date="2014" name="Int. J. Syst. Evol. Microbiol.">
        <title>Complete genome sequence of Corynebacterium casei LMG S-19264T (=DSM 44701T), isolated from a smear-ripened cheese.</title>
        <authorList>
            <consortium name="US DOE Joint Genome Institute (JGI-PGF)"/>
            <person name="Walter F."/>
            <person name="Albersmeier A."/>
            <person name="Kalinowski J."/>
            <person name="Ruckert C."/>
        </authorList>
    </citation>
    <scope>NUCLEOTIDE SEQUENCE</scope>
    <source>
        <strain evidence="1">JCM 13064</strain>
    </source>
</reference>
<reference evidence="1" key="2">
    <citation type="submission" date="2020-09" db="EMBL/GenBank/DDBJ databases">
        <authorList>
            <person name="Sun Q."/>
            <person name="Ohkuma M."/>
        </authorList>
    </citation>
    <scope>NUCLEOTIDE SEQUENCE</scope>
    <source>
        <strain evidence="1">JCM 13064</strain>
    </source>
</reference>
<organism evidence="1 2">
    <name type="scientific">Sphaerisporangium melleum</name>
    <dbReference type="NCBI Taxonomy" id="321316"/>
    <lineage>
        <taxon>Bacteria</taxon>
        <taxon>Bacillati</taxon>
        <taxon>Actinomycetota</taxon>
        <taxon>Actinomycetes</taxon>
        <taxon>Streptosporangiales</taxon>
        <taxon>Streptosporangiaceae</taxon>
        <taxon>Sphaerisporangium</taxon>
    </lineage>
</organism>
<comment type="caution">
    <text evidence="1">The sequence shown here is derived from an EMBL/GenBank/DDBJ whole genome shotgun (WGS) entry which is preliminary data.</text>
</comment>
<gene>
    <name evidence="1" type="ORF">GCM10007964_14890</name>
</gene>
<accession>A0A917VFL1</accession>
<sequence length="57" mass="5821">MPQVVKDQVGAAVGGAPPRLMRGGFRGAGDSFKPGAMDVPFMVLHQIGGAGRDDVPT</sequence>
<dbReference type="EMBL" id="BMNT01000006">
    <property type="protein sequence ID" value="GGK73068.1"/>
    <property type="molecule type" value="Genomic_DNA"/>
</dbReference>
<name>A0A917VFL1_9ACTN</name>
<dbReference type="Proteomes" id="UP000645217">
    <property type="component" value="Unassembled WGS sequence"/>
</dbReference>